<dbReference type="Pfam" id="PF01323">
    <property type="entry name" value="DSBA"/>
    <property type="match status" value="1"/>
</dbReference>
<dbReference type="Pfam" id="PF13639">
    <property type="entry name" value="zf-RING_2"/>
    <property type="match status" value="1"/>
</dbReference>
<feature type="domain" description="RING-type" evidence="3">
    <location>
        <begin position="36"/>
        <end position="79"/>
    </location>
</feature>
<evidence type="ECO:0000313" key="4">
    <source>
        <dbReference type="EMBL" id="CRK41507.1"/>
    </source>
</evidence>
<keyword evidence="5" id="KW-1185">Reference proteome</keyword>
<evidence type="ECO:0000313" key="5">
    <source>
        <dbReference type="Proteomes" id="UP000044602"/>
    </source>
</evidence>
<organism evidence="4 5">
    <name type="scientific">Verticillium longisporum</name>
    <name type="common">Verticillium dahliae var. longisporum</name>
    <dbReference type="NCBI Taxonomy" id="100787"/>
    <lineage>
        <taxon>Eukaryota</taxon>
        <taxon>Fungi</taxon>
        <taxon>Dikarya</taxon>
        <taxon>Ascomycota</taxon>
        <taxon>Pezizomycotina</taxon>
        <taxon>Sordariomycetes</taxon>
        <taxon>Hypocreomycetidae</taxon>
        <taxon>Glomerellales</taxon>
        <taxon>Plectosphaerellaceae</taxon>
        <taxon>Verticillium</taxon>
    </lineage>
</organism>
<dbReference type="InterPro" id="IPR001853">
    <property type="entry name" value="DSBA-like_thioredoxin_dom"/>
</dbReference>
<dbReference type="AlphaFoldDB" id="A0A0G4N4W6"/>
<protein>
    <recommendedName>
        <fullName evidence="3">RING-type domain-containing protein</fullName>
    </recommendedName>
</protein>
<dbReference type="GO" id="GO:0016491">
    <property type="term" value="F:oxidoreductase activity"/>
    <property type="evidence" value="ECO:0007669"/>
    <property type="project" value="InterPro"/>
</dbReference>
<dbReference type="SUPFAM" id="SSF52833">
    <property type="entry name" value="Thioredoxin-like"/>
    <property type="match status" value="1"/>
</dbReference>
<feature type="region of interest" description="Disordered" evidence="2">
    <location>
        <begin position="323"/>
        <end position="371"/>
    </location>
</feature>
<proteinExistence type="predicted"/>
<dbReference type="Proteomes" id="UP000044602">
    <property type="component" value="Unassembled WGS sequence"/>
</dbReference>
<dbReference type="CDD" id="cd03024">
    <property type="entry name" value="DsbA_FrnE"/>
    <property type="match status" value="1"/>
</dbReference>
<evidence type="ECO:0000259" key="3">
    <source>
        <dbReference type="PROSITE" id="PS50089"/>
    </source>
</evidence>
<accession>A0A0G4N4W6</accession>
<feature type="region of interest" description="Disordered" evidence="2">
    <location>
        <begin position="100"/>
        <end position="165"/>
    </location>
</feature>
<dbReference type="STRING" id="100787.A0A0G4N4W6"/>
<dbReference type="InterPro" id="IPR013083">
    <property type="entry name" value="Znf_RING/FYVE/PHD"/>
</dbReference>
<feature type="compositionally biased region" description="Basic residues" evidence="2">
    <location>
        <begin position="146"/>
        <end position="159"/>
    </location>
</feature>
<keyword evidence="1" id="KW-0862">Zinc</keyword>
<evidence type="ECO:0000256" key="1">
    <source>
        <dbReference type="PROSITE-ProRule" id="PRU00175"/>
    </source>
</evidence>
<dbReference type="InterPro" id="IPR036249">
    <property type="entry name" value="Thioredoxin-like_sf"/>
</dbReference>
<dbReference type="GO" id="GO:0008270">
    <property type="term" value="F:zinc ion binding"/>
    <property type="evidence" value="ECO:0007669"/>
    <property type="project" value="UniProtKB-KW"/>
</dbReference>
<gene>
    <name evidence="4" type="ORF">BN1708_001831</name>
</gene>
<dbReference type="SUPFAM" id="SSF57850">
    <property type="entry name" value="RING/U-box"/>
    <property type="match status" value="1"/>
</dbReference>
<keyword evidence="1" id="KW-0863">Zinc-finger</keyword>
<dbReference type="PANTHER" id="PTHR13887:SF41">
    <property type="entry name" value="THIOREDOXIN SUPERFAMILY PROTEIN"/>
    <property type="match status" value="1"/>
</dbReference>
<dbReference type="EMBL" id="CVQH01026971">
    <property type="protein sequence ID" value="CRK41507.1"/>
    <property type="molecule type" value="Genomic_DNA"/>
</dbReference>
<name>A0A0G4N4W6_VERLO</name>
<reference evidence="4 5" key="1">
    <citation type="submission" date="2015-05" db="EMBL/GenBank/DDBJ databases">
        <authorList>
            <person name="Wang D.B."/>
            <person name="Wang M."/>
        </authorList>
    </citation>
    <scope>NUCLEOTIDE SEQUENCE [LARGE SCALE GENOMIC DNA]</scope>
    <source>
        <strain evidence="4">VL1</strain>
    </source>
</reference>
<dbReference type="InterPro" id="IPR001841">
    <property type="entry name" value="Znf_RING"/>
</dbReference>
<keyword evidence="1" id="KW-0479">Metal-binding</keyword>
<sequence length="593" mass="66769">MSAIPPDTDTRPSLQDIHSAVLQTTLKTFASTEDCCVICLSELSEGCEALPCHHADFDFLCLTTWLEQQPTCSTCPLCKAEITEIRYDFSLDRAQWKTYHVPPKPAAPQQQQQHHRSHDRTRSGPGPHTSPGHFAERRRFDPLGLRRPRPSLYRTRRARGSAQDDDPLRHRRFVYRNQLYSLRVGSNRVSRYRELTPHMFATDAELVSRARMFLRRELQVFEFLAPTSDTSTAAAADPAAAAERDPVRRRRANNAEFLLEYIVAILKTVDIQGSMGQAEELIQEFLGRENTRLLLHELRAWLRSPYMALENWDNAVQYPELRAKRGRSRSRSPSVEGTSRPGREQVTYPSTWRRGDSFGDRPGTSRSRQPLTSSIMTNFNIKIISDNVCPWCYVGKRRLDKAIALYQKTVPAGKDDTFTVTWSPFYLDPTSPKQGVPLRERMAQRFGPGRFDAMSARLAQIGAGEGIHFSFDSRVGNTRDSHRVVALAQAKGPETQNRVVAEIMRSYFEEDGDITSKDMLVQAAVKGGLEAGEVRAWLESDGGGAQVDREVQEAYALGVSGVPHFVVDGQQLGGAQDVEAFVEAFANIKEKRA</sequence>
<evidence type="ECO:0000256" key="2">
    <source>
        <dbReference type="SAM" id="MobiDB-lite"/>
    </source>
</evidence>
<dbReference type="Gene3D" id="3.30.40.10">
    <property type="entry name" value="Zinc/RING finger domain, C3HC4 (zinc finger)"/>
    <property type="match status" value="1"/>
</dbReference>
<dbReference type="Gene3D" id="3.40.30.10">
    <property type="entry name" value="Glutaredoxin"/>
    <property type="match status" value="1"/>
</dbReference>
<dbReference type="PANTHER" id="PTHR13887">
    <property type="entry name" value="GLUTATHIONE S-TRANSFERASE KAPPA"/>
    <property type="match status" value="1"/>
</dbReference>
<dbReference type="PROSITE" id="PS50089">
    <property type="entry name" value="ZF_RING_2"/>
    <property type="match status" value="1"/>
</dbReference>